<proteinExistence type="predicted"/>
<sequence>MSKVYIVEAKRSALGKFGGSLSGMTDGELAGQVMKKALDDLGIDKSKIDEVILGNVLPAGQGQGVARQASIYAGVPVEVPAYSVNMVCGSGMKAIMSACNAIKAGDANLIVAGGVEVMSQAPFITDAKVRTGYKMGGMNLKDSMISDGLTDAFNKYHMGITAENIADKYKIDRATQDKVALKSQEKAIKAIDSGRFKDEIIPVEVKTRKETIVFDKDECPNRTTSLEALSKLKPAFKPGGTVTAGNASVLTDGASIVIVASEKAVKEYNLKPLAEIVAIGQGGVDPSVMGLGPVPAIKNALSKCDLSLKDMGLLELNEAFIVQYLGVAKELTEDFEGIDDAWLEERTNVNGGATAIGHPIGASGARITVTLAHEMKKQNVEYGLASLCIGGGMGTCVVLKLA</sequence>
<organism evidence="1 2">
    <name type="scientific">Candidatus Epulonipiscium fishelsonii</name>
    <dbReference type="NCBI Taxonomy" id="77094"/>
    <lineage>
        <taxon>Bacteria</taxon>
        <taxon>Bacillati</taxon>
        <taxon>Bacillota</taxon>
        <taxon>Clostridia</taxon>
        <taxon>Lachnospirales</taxon>
        <taxon>Lachnospiraceae</taxon>
        <taxon>Candidatus Epulonipiscium</taxon>
    </lineage>
</organism>
<keyword evidence="2" id="KW-1185">Reference proteome</keyword>
<comment type="caution">
    <text evidence="1">The sequence shown here is derived from an EMBL/GenBank/DDBJ whole genome shotgun (WGS) entry which is preliminary data.</text>
</comment>
<protein>
    <submittedName>
        <fullName evidence="1">Acetyl-CoA acetyltransferase</fullName>
    </submittedName>
</protein>
<dbReference type="EMBL" id="LJDB01000078">
    <property type="protein sequence ID" value="ONI38784.1"/>
    <property type="molecule type" value="Genomic_DNA"/>
</dbReference>
<accession>A0ACC8X965</accession>
<reference evidence="1" key="1">
    <citation type="submission" date="2016-08" db="EMBL/GenBank/DDBJ databases">
        <authorList>
            <person name="Ngugi D.K."/>
            <person name="Miyake S."/>
            <person name="Stingl U."/>
        </authorList>
    </citation>
    <scope>NUCLEOTIDE SEQUENCE</scope>
    <source>
        <strain evidence="1">SCG-B11WGA-EpuloA1</strain>
    </source>
</reference>
<evidence type="ECO:0000313" key="2">
    <source>
        <dbReference type="Proteomes" id="UP000188605"/>
    </source>
</evidence>
<gene>
    <name evidence="1" type="ORF">AN396_09875</name>
</gene>
<evidence type="ECO:0000313" key="1">
    <source>
        <dbReference type="EMBL" id="ONI38784.1"/>
    </source>
</evidence>
<name>A0ACC8X965_9FIRM</name>
<dbReference type="Proteomes" id="UP000188605">
    <property type="component" value="Unassembled WGS sequence"/>
</dbReference>